<dbReference type="WBParaSite" id="SVE_0459100.2">
    <property type="protein sequence ID" value="SVE_0459100.2"/>
    <property type="gene ID" value="SVE_0459100"/>
</dbReference>
<reference evidence="2" key="2">
    <citation type="submission" date="2015-08" db="UniProtKB">
        <authorList>
            <consortium name="WormBaseParasite"/>
        </authorList>
    </citation>
    <scope>IDENTIFICATION</scope>
</reference>
<name>A0A0K0F6Z5_STRVS</name>
<reference evidence="1" key="1">
    <citation type="submission" date="2014-07" db="EMBL/GenBank/DDBJ databases">
        <authorList>
            <person name="Martin A.A"/>
            <person name="De Silva N."/>
        </authorList>
    </citation>
    <scope>NUCLEOTIDE SEQUENCE</scope>
</reference>
<evidence type="ECO:0000313" key="2">
    <source>
        <dbReference type="WBParaSite" id="SVE_0459100.2"/>
    </source>
</evidence>
<accession>A0A0K0F6Z5</accession>
<organism evidence="1 2">
    <name type="scientific">Strongyloides venezuelensis</name>
    <name type="common">Threadworm</name>
    <dbReference type="NCBI Taxonomy" id="75913"/>
    <lineage>
        <taxon>Eukaryota</taxon>
        <taxon>Metazoa</taxon>
        <taxon>Ecdysozoa</taxon>
        <taxon>Nematoda</taxon>
        <taxon>Chromadorea</taxon>
        <taxon>Rhabditida</taxon>
        <taxon>Tylenchina</taxon>
        <taxon>Panagrolaimomorpha</taxon>
        <taxon>Strongyloidoidea</taxon>
        <taxon>Strongyloididae</taxon>
        <taxon>Strongyloides</taxon>
    </lineage>
</organism>
<dbReference type="Gene3D" id="1.25.40.180">
    <property type="match status" value="1"/>
</dbReference>
<sequence>MNIKEEENRIKELLDSLQLLASEGEIPVQAFSMLMKNSNSYIICEQLHHKWLSDALFGEIAAKIIKHLHNMDKRDVALSSGCLALVINDYKNWGAMRKKSKFMFRNSVRALIELYPVYVKIDCCISQSMILPMFHSLHLLIDLDTSEDDILCLTELMIKFGDLFSEINSVECDKLVIKLRKILCRDDLSFTKKCKSMILKVMDLWTYSWDKRIIPDCLMELYNENVENNNIIKGETKKEDDKIEEIKVVISEEQESILEDKIVALLLNNDNQETEL</sequence>
<evidence type="ECO:0000313" key="1">
    <source>
        <dbReference type="Proteomes" id="UP000035680"/>
    </source>
</evidence>
<proteinExistence type="predicted"/>
<protein>
    <submittedName>
        <fullName evidence="2">CID domain-containing protein</fullName>
    </submittedName>
</protein>
<dbReference type="Proteomes" id="UP000035680">
    <property type="component" value="Unassembled WGS sequence"/>
</dbReference>
<dbReference type="AlphaFoldDB" id="A0A0K0F6Z5"/>
<keyword evidence="1" id="KW-1185">Reference proteome</keyword>